<proteinExistence type="predicted"/>
<evidence type="ECO:0000313" key="1">
    <source>
        <dbReference type="EMBL" id="CAE6423711.1"/>
    </source>
</evidence>
<name>A0A8H2XCZ8_9AGAM</name>
<reference evidence="1" key="1">
    <citation type="submission" date="2021-01" db="EMBL/GenBank/DDBJ databases">
        <authorList>
            <person name="Kaushik A."/>
        </authorList>
    </citation>
    <scope>NUCLEOTIDE SEQUENCE</scope>
    <source>
        <strain evidence="1">AG6-10EEA</strain>
    </source>
</reference>
<sequence length="561" mass="63050">MSYHTTSWIRCTACQARGVECQCARLDSKRRGCIGLVKTHSGLGREGTLLIDRGTTLTSSEHMIQYAAIAQNAIPPSLVGVPVGFSEQNASIGGPRAIDDLTQTRHSVDPSAVLSGVDFHDDNSYLLSPQYRGDQQHLTSPYSGNNWLGSDDYRSRMAMSPGRADCLASLFSLARPGDQLNRVSWTAQNPRLTELPRVEPELDDHLDDPDDPKNDRCEMIDFLSLDRYVESNSLPFLLHAYDTWRSHFLFESQRVTHLIRYDVFKGYTRGEEPRRILKLLANNAYEITRSANFNPDDSPSFSQTDAIIRRRLIEAGAQVQTSRELDIQYALRAMSFTYEFISSLCKVGSLSSVLSIMQLAAPVFRRACPGSLERFVNLPTLLATMTISIQSYGTLDVLLGVLTGRPMFFRYGVEFTPEAPESLFFLEDGPGIRWAYGVPGRLVLTLAKMSALLEDYGPYVKKEVVNSLEEEIKLTKPIVRPSTEPLLPAARVVVQESWFLAALVYLYMGLCGVDSKDSRVVEIRTRFMRMLTTVRPRRNPDMFLVSPMIIGSLQMIRMNEI</sequence>
<dbReference type="Proteomes" id="UP000663853">
    <property type="component" value="Unassembled WGS sequence"/>
</dbReference>
<dbReference type="EMBL" id="CAJMXA010000274">
    <property type="protein sequence ID" value="CAE6423711.1"/>
    <property type="molecule type" value="Genomic_DNA"/>
</dbReference>
<comment type="caution">
    <text evidence="1">The sequence shown here is derived from an EMBL/GenBank/DDBJ whole genome shotgun (WGS) entry which is preliminary data.</text>
</comment>
<organism evidence="1 2">
    <name type="scientific">Rhizoctonia solani</name>
    <dbReference type="NCBI Taxonomy" id="456999"/>
    <lineage>
        <taxon>Eukaryota</taxon>
        <taxon>Fungi</taxon>
        <taxon>Dikarya</taxon>
        <taxon>Basidiomycota</taxon>
        <taxon>Agaricomycotina</taxon>
        <taxon>Agaricomycetes</taxon>
        <taxon>Cantharellales</taxon>
        <taxon>Ceratobasidiaceae</taxon>
        <taxon>Rhizoctonia</taxon>
    </lineage>
</organism>
<dbReference type="AlphaFoldDB" id="A0A8H2XCZ8"/>
<accession>A0A8H2XCZ8</accession>
<gene>
    <name evidence="1" type="ORF">RDB_LOCUS15896</name>
</gene>
<evidence type="ECO:0000313" key="2">
    <source>
        <dbReference type="Proteomes" id="UP000663853"/>
    </source>
</evidence>
<protein>
    <submittedName>
        <fullName evidence="1">Uncharacterized protein</fullName>
    </submittedName>
</protein>